<gene>
    <name evidence="1" type="ORF">BpHYR1_034140</name>
</gene>
<comment type="caution">
    <text evidence="1">The sequence shown here is derived from an EMBL/GenBank/DDBJ whole genome shotgun (WGS) entry which is preliminary data.</text>
</comment>
<evidence type="ECO:0000313" key="2">
    <source>
        <dbReference type="Proteomes" id="UP000276133"/>
    </source>
</evidence>
<dbReference type="AlphaFoldDB" id="A0A3M7S6U4"/>
<protein>
    <submittedName>
        <fullName evidence="1">Uncharacterized protein</fullName>
    </submittedName>
</protein>
<proteinExistence type="predicted"/>
<organism evidence="1 2">
    <name type="scientific">Brachionus plicatilis</name>
    <name type="common">Marine rotifer</name>
    <name type="synonym">Brachionus muelleri</name>
    <dbReference type="NCBI Taxonomy" id="10195"/>
    <lineage>
        <taxon>Eukaryota</taxon>
        <taxon>Metazoa</taxon>
        <taxon>Spiralia</taxon>
        <taxon>Gnathifera</taxon>
        <taxon>Rotifera</taxon>
        <taxon>Eurotatoria</taxon>
        <taxon>Monogononta</taxon>
        <taxon>Pseudotrocha</taxon>
        <taxon>Ploima</taxon>
        <taxon>Brachionidae</taxon>
        <taxon>Brachionus</taxon>
    </lineage>
</organism>
<evidence type="ECO:0000313" key="1">
    <source>
        <dbReference type="EMBL" id="RNA31328.1"/>
    </source>
</evidence>
<reference evidence="1 2" key="1">
    <citation type="journal article" date="2018" name="Sci. Rep.">
        <title>Genomic signatures of local adaptation to the degree of environmental predictability in rotifers.</title>
        <authorList>
            <person name="Franch-Gras L."/>
            <person name="Hahn C."/>
            <person name="Garcia-Roger E.M."/>
            <person name="Carmona M.J."/>
            <person name="Serra M."/>
            <person name="Gomez A."/>
        </authorList>
    </citation>
    <scope>NUCLEOTIDE SEQUENCE [LARGE SCALE GENOMIC DNA]</scope>
    <source>
        <strain evidence="1">HYR1</strain>
    </source>
</reference>
<accession>A0A3M7S6U4</accession>
<dbReference type="EMBL" id="REGN01001953">
    <property type="protein sequence ID" value="RNA31328.1"/>
    <property type="molecule type" value="Genomic_DNA"/>
</dbReference>
<dbReference type="Proteomes" id="UP000276133">
    <property type="component" value="Unassembled WGS sequence"/>
</dbReference>
<keyword evidence="2" id="KW-1185">Reference proteome</keyword>
<name>A0A3M7S6U4_BRAPC</name>
<sequence>MNIDFRKIVLVLIPKNNQFFCKRQCLTKFLKSEELYRKLISNDAIAFGTFGTFGDSDSLIRLKLSIVINLQGYQIISNIGID</sequence>